<comment type="function">
    <text evidence="4">May be involved in the intracellular transport of sterols or other lipids. May bind cholesterol or other sterols.</text>
</comment>
<dbReference type="InterPro" id="IPR002913">
    <property type="entry name" value="START_lipid-bd_dom"/>
</dbReference>
<dbReference type="PANTHER" id="PTHR46374:SF3">
    <property type="entry name" value="STAR-RELATED LIPID TRANSFER PROTEIN 5"/>
    <property type="match status" value="1"/>
</dbReference>
<name>A0A7L1DW79_OENON</name>
<feature type="non-terminal residue" evidence="6">
    <location>
        <position position="1"/>
    </location>
</feature>
<evidence type="ECO:0000256" key="2">
    <source>
        <dbReference type="ARBA" id="ARBA00023055"/>
    </source>
</evidence>
<dbReference type="GO" id="GO:0120020">
    <property type="term" value="F:cholesterol transfer activity"/>
    <property type="evidence" value="ECO:0007669"/>
    <property type="project" value="TreeGrafter"/>
</dbReference>
<feature type="non-terminal residue" evidence="6">
    <location>
        <position position="188"/>
    </location>
</feature>
<keyword evidence="1" id="KW-0813">Transport</keyword>
<keyword evidence="7" id="KW-1185">Reference proteome</keyword>
<dbReference type="AlphaFoldDB" id="A0A7L1DW79"/>
<comment type="caution">
    <text evidence="6">The sequence shown here is derived from an EMBL/GenBank/DDBJ whole genome shotgun (WGS) entry which is preliminary data.</text>
</comment>
<accession>A0A7L1DW79</accession>
<gene>
    <name evidence="6" type="primary">Stard5</name>
    <name evidence="6" type="ORF">OENOEN_R00045</name>
</gene>
<protein>
    <submittedName>
        <fullName evidence="6">STAR5 protein</fullName>
    </submittedName>
</protein>
<evidence type="ECO:0000259" key="5">
    <source>
        <dbReference type="PROSITE" id="PS50848"/>
    </source>
</evidence>
<dbReference type="PANTHER" id="PTHR46374">
    <property type="entry name" value="PROTEIN CBG07384"/>
    <property type="match status" value="1"/>
</dbReference>
<organism evidence="6 7">
    <name type="scientific">Oenanthe oenanthe</name>
    <name type="common">Northern wheatear</name>
    <dbReference type="NCBI Taxonomy" id="279966"/>
    <lineage>
        <taxon>Eukaryota</taxon>
        <taxon>Metazoa</taxon>
        <taxon>Chordata</taxon>
        <taxon>Craniata</taxon>
        <taxon>Vertebrata</taxon>
        <taxon>Euteleostomi</taxon>
        <taxon>Archelosauria</taxon>
        <taxon>Archosauria</taxon>
        <taxon>Dinosauria</taxon>
        <taxon>Saurischia</taxon>
        <taxon>Theropoda</taxon>
        <taxon>Coelurosauria</taxon>
        <taxon>Aves</taxon>
        <taxon>Neognathae</taxon>
        <taxon>Neoaves</taxon>
        <taxon>Telluraves</taxon>
        <taxon>Australaves</taxon>
        <taxon>Passeriformes</taxon>
        <taxon>Muscicapidae</taxon>
        <taxon>Oenanthe</taxon>
    </lineage>
</organism>
<dbReference type="Proteomes" id="UP000565754">
    <property type="component" value="Unassembled WGS sequence"/>
</dbReference>
<dbReference type="SUPFAM" id="SSF55961">
    <property type="entry name" value="Bet v1-like"/>
    <property type="match status" value="1"/>
</dbReference>
<dbReference type="Gene3D" id="3.30.530.20">
    <property type="match status" value="1"/>
</dbReference>
<evidence type="ECO:0000256" key="4">
    <source>
        <dbReference type="ARBA" id="ARBA00024750"/>
    </source>
</evidence>
<evidence type="ECO:0000256" key="1">
    <source>
        <dbReference type="ARBA" id="ARBA00022448"/>
    </source>
</evidence>
<evidence type="ECO:0000313" key="7">
    <source>
        <dbReference type="Proteomes" id="UP000565754"/>
    </source>
</evidence>
<sequence length="188" mass="21081">RCWRRVEQRSVSFRPRRYKGEGILPASPHKVWEGIKPVAGGLRTKWDQNDFSAVLLQTSTDISLFCDFQTVSICRTTTPSACMRIISPREFVDVVVMKQYEDGTMLSAATNVEHPLCPPQPNFVRGFNYPCGCFCIPVPGEPDRTELLTFFQTDLGGYLPQTVVDSFFPSSISGFYSNLTKAVKALKA</sequence>
<keyword evidence="2" id="KW-0445">Lipid transport</keyword>
<dbReference type="PROSITE" id="PS50848">
    <property type="entry name" value="START"/>
    <property type="match status" value="1"/>
</dbReference>
<dbReference type="InterPro" id="IPR043556">
    <property type="entry name" value="StARD5/6"/>
</dbReference>
<dbReference type="Pfam" id="PF01852">
    <property type="entry name" value="START"/>
    <property type="match status" value="1"/>
</dbReference>
<proteinExistence type="predicted"/>
<dbReference type="GO" id="GO:0070508">
    <property type="term" value="P:cholesterol import"/>
    <property type="evidence" value="ECO:0007669"/>
    <property type="project" value="TreeGrafter"/>
</dbReference>
<feature type="domain" description="START" evidence="5">
    <location>
        <begin position="1"/>
        <end position="188"/>
    </location>
</feature>
<evidence type="ECO:0000256" key="3">
    <source>
        <dbReference type="ARBA" id="ARBA00023121"/>
    </source>
</evidence>
<dbReference type="GO" id="GO:0015485">
    <property type="term" value="F:cholesterol binding"/>
    <property type="evidence" value="ECO:0007669"/>
    <property type="project" value="TreeGrafter"/>
</dbReference>
<dbReference type="InterPro" id="IPR023393">
    <property type="entry name" value="START-like_dom_sf"/>
</dbReference>
<reference evidence="6 7" key="1">
    <citation type="submission" date="2019-09" db="EMBL/GenBank/DDBJ databases">
        <title>Bird 10,000 Genomes (B10K) Project - Family phase.</title>
        <authorList>
            <person name="Zhang G."/>
        </authorList>
    </citation>
    <scope>NUCLEOTIDE SEQUENCE [LARGE SCALE GENOMIC DNA]</scope>
    <source>
        <strain evidence="6">B10K-DU-001-74</strain>
        <tissue evidence="6">Muscle</tissue>
    </source>
</reference>
<keyword evidence="3" id="KW-0446">Lipid-binding</keyword>
<evidence type="ECO:0000313" key="6">
    <source>
        <dbReference type="EMBL" id="NXM81422.1"/>
    </source>
</evidence>
<dbReference type="EMBL" id="VXBF01002439">
    <property type="protein sequence ID" value="NXM81422.1"/>
    <property type="molecule type" value="Genomic_DNA"/>
</dbReference>